<dbReference type="SUPFAM" id="SSF52374">
    <property type="entry name" value="Nucleotidylyl transferase"/>
    <property type="match status" value="1"/>
</dbReference>
<dbReference type="AlphaFoldDB" id="A0A7Z0LD30"/>
<comment type="function">
    <text evidence="3">Catalyzes the formation of N(4)-acetylcytidine (ac(4)C) at the wobble position of elongator tRNA(Met), using acetate and ATP as substrates. First activates an acetate ion to form acetyladenylate (Ac-AMP) and then transfers the acetyl group to tRNA to form ac(4)C34.</text>
</comment>
<keyword evidence="4" id="KW-0808">Transferase</keyword>
<comment type="similarity">
    <text evidence="3">Belongs to the TmcAL family.</text>
</comment>
<evidence type="ECO:0000256" key="2">
    <source>
        <dbReference type="ARBA" id="ARBA00022694"/>
    </source>
</evidence>
<dbReference type="Gene3D" id="3.40.50.620">
    <property type="entry name" value="HUPs"/>
    <property type="match status" value="1"/>
</dbReference>
<dbReference type="InterPro" id="IPR014729">
    <property type="entry name" value="Rossmann-like_a/b/a_fold"/>
</dbReference>
<feature type="binding site" evidence="3">
    <location>
        <position position="152"/>
    </location>
    <ligand>
        <name>ATP</name>
        <dbReference type="ChEBI" id="CHEBI:30616"/>
    </ligand>
</feature>
<evidence type="ECO:0000256" key="3">
    <source>
        <dbReference type="HAMAP-Rule" id="MF_01539"/>
    </source>
</evidence>
<dbReference type="PANTHER" id="PTHR37825">
    <property type="entry name" value="TRNA(MET) CYTIDINE ACETATE LIGASE"/>
    <property type="match status" value="1"/>
</dbReference>
<reference evidence="4 5" key="1">
    <citation type="submission" date="2020-07" db="EMBL/GenBank/DDBJ databases">
        <title>MOT database genomes.</title>
        <authorList>
            <person name="Joseph S."/>
            <person name="Aduse-Opoku J."/>
            <person name="Hashim A."/>
            <person name="Wade W."/>
            <person name="Curtis M."/>
        </authorList>
    </citation>
    <scope>NUCLEOTIDE SEQUENCE [LARGE SCALE GENOMIC DNA]</scope>
    <source>
        <strain evidence="4 5">CCW311</strain>
    </source>
</reference>
<protein>
    <recommendedName>
        <fullName evidence="3">tRNA(Met) cytidine acetate ligase</fullName>
        <ecNumber evidence="3">6.3.4.-</ecNumber>
    </recommendedName>
</protein>
<dbReference type="GO" id="GO:0016740">
    <property type="term" value="F:transferase activity"/>
    <property type="evidence" value="ECO:0007669"/>
    <property type="project" value="UniProtKB-KW"/>
</dbReference>
<dbReference type="EC" id="6.3.4.-" evidence="3"/>
<dbReference type="GO" id="GO:0016879">
    <property type="term" value="F:ligase activity, forming carbon-nitrogen bonds"/>
    <property type="evidence" value="ECO:0007669"/>
    <property type="project" value="UniProtKB-UniRule"/>
</dbReference>
<dbReference type="Proteomes" id="UP000563349">
    <property type="component" value="Unassembled WGS sequence"/>
</dbReference>
<dbReference type="GO" id="GO:0005524">
    <property type="term" value="F:ATP binding"/>
    <property type="evidence" value="ECO:0007669"/>
    <property type="project" value="UniProtKB-KW"/>
</dbReference>
<accession>A0A7Z0LD30</accession>
<comment type="subcellular location">
    <subcellularLocation>
        <location evidence="3">Cytoplasm</location>
    </subcellularLocation>
</comment>
<gene>
    <name evidence="3" type="primary">tmcAL</name>
    <name evidence="4" type="ORF">HZY93_04025</name>
</gene>
<dbReference type="NCBIfam" id="NF010191">
    <property type="entry name" value="PRK13670.1"/>
    <property type="match status" value="1"/>
</dbReference>
<feature type="binding site" evidence="3">
    <location>
        <begin position="7"/>
        <end position="20"/>
    </location>
    <ligand>
        <name>ATP</name>
        <dbReference type="ChEBI" id="CHEBI:30616"/>
    </ligand>
</feature>
<organism evidence="4 5">
    <name type="scientific">Streptococcus danieliae</name>
    <dbReference type="NCBI Taxonomy" id="747656"/>
    <lineage>
        <taxon>Bacteria</taxon>
        <taxon>Bacillati</taxon>
        <taxon>Bacillota</taxon>
        <taxon>Bacilli</taxon>
        <taxon>Lactobacillales</taxon>
        <taxon>Streptococcaceae</taxon>
        <taxon>Streptococcus</taxon>
    </lineage>
</organism>
<name>A0A7Z0LD30_9STRE</name>
<comment type="caution">
    <text evidence="3">Lacks conserved residue(s) required for the propagation of feature annotation.</text>
</comment>
<keyword evidence="3" id="KW-0694">RNA-binding</keyword>
<dbReference type="EMBL" id="JACBYG010000036">
    <property type="protein sequence ID" value="NYS49140.1"/>
    <property type="molecule type" value="Genomic_DNA"/>
</dbReference>
<dbReference type="GO" id="GO:0000049">
    <property type="term" value="F:tRNA binding"/>
    <property type="evidence" value="ECO:0007669"/>
    <property type="project" value="UniProtKB-KW"/>
</dbReference>
<sequence length="365" mass="40338">MKISGVIAEFNPFHNGHRYLLDQMEGLKIVALSGNFVQRGEPAFVDKWVRAQMALSQGADLVLELPFLVSVQAADFFAAGAVDILVRAGVEELVFGTEEVRDYNALLATYQARAAEMTAYMEQLPNSLSFPQKSQAAWEQFLGLTFTGQSPNHILGLAYTKAAAETNLTLKAVQRQGAGFHSLAKDQSYASATALRHHRADQAFVQQHSPVADLLATVPQQDWSLYWPLVRYQILSHPNLQDIYQVNEEVAQRLLGAVGQVDSVEELVAAVATKRFTKARVRRILTYVLVGAQEAPLPESLRVLGFSSRGRQHLALLKKQVNWVTRIGAEPWDALTQKADQIYSLGQAGIGQQNFGRVPLQWGGE</sequence>
<dbReference type="GO" id="GO:0005737">
    <property type="term" value="C:cytoplasm"/>
    <property type="evidence" value="ECO:0007669"/>
    <property type="project" value="UniProtKB-SubCell"/>
</dbReference>
<feature type="binding site" evidence="3">
    <location>
        <position position="96"/>
    </location>
    <ligand>
        <name>ATP</name>
        <dbReference type="ChEBI" id="CHEBI:30616"/>
    </ligand>
</feature>
<keyword evidence="3" id="KW-0963">Cytoplasm</keyword>
<feature type="binding site" evidence="3">
    <location>
        <position position="175"/>
    </location>
    <ligand>
        <name>ATP</name>
        <dbReference type="ChEBI" id="CHEBI:30616"/>
    </ligand>
</feature>
<proteinExistence type="inferred from homology"/>
<evidence type="ECO:0000313" key="4">
    <source>
        <dbReference type="EMBL" id="NYS49140.1"/>
    </source>
</evidence>
<dbReference type="InterPro" id="IPR008513">
    <property type="entry name" value="tRNA(Met)_cyd_acetate_ligase"/>
</dbReference>
<keyword evidence="1 3" id="KW-0436">Ligase</keyword>
<keyword evidence="5" id="KW-1185">Reference proteome</keyword>
<keyword evidence="2 3" id="KW-0819">tRNA processing</keyword>
<dbReference type="HAMAP" id="MF_01539">
    <property type="entry name" value="TmcAL"/>
    <property type="match status" value="1"/>
</dbReference>
<dbReference type="Pfam" id="PF05636">
    <property type="entry name" value="HIGH_NTase1"/>
    <property type="match status" value="1"/>
</dbReference>
<dbReference type="GO" id="GO:0006400">
    <property type="term" value="P:tRNA modification"/>
    <property type="evidence" value="ECO:0007669"/>
    <property type="project" value="UniProtKB-UniRule"/>
</dbReference>
<evidence type="ECO:0000313" key="5">
    <source>
        <dbReference type="Proteomes" id="UP000563349"/>
    </source>
</evidence>
<dbReference type="PANTHER" id="PTHR37825:SF1">
    <property type="entry name" value="TRNA(MET) CYTIDINE ACETATE LIGASE"/>
    <property type="match status" value="1"/>
</dbReference>
<evidence type="ECO:0000256" key="1">
    <source>
        <dbReference type="ARBA" id="ARBA00022598"/>
    </source>
</evidence>
<keyword evidence="3" id="KW-0547">Nucleotide-binding</keyword>
<keyword evidence="3" id="KW-0067">ATP-binding</keyword>
<comment type="catalytic activity">
    <reaction evidence="3">
        <text>cytidine(34) in elongator tRNA(Met) + acetate + ATP = N(4)-acetylcytidine(34) in elongator tRNA(Met) + AMP + diphosphate</text>
        <dbReference type="Rhea" id="RHEA:58144"/>
        <dbReference type="Rhea" id="RHEA-COMP:10693"/>
        <dbReference type="Rhea" id="RHEA-COMP:10694"/>
        <dbReference type="ChEBI" id="CHEBI:30089"/>
        <dbReference type="ChEBI" id="CHEBI:30616"/>
        <dbReference type="ChEBI" id="CHEBI:33019"/>
        <dbReference type="ChEBI" id="CHEBI:74900"/>
        <dbReference type="ChEBI" id="CHEBI:82748"/>
        <dbReference type="ChEBI" id="CHEBI:456215"/>
    </reaction>
</comment>
<comment type="caution">
    <text evidence="4">The sequence shown here is derived from an EMBL/GenBank/DDBJ whole genome shotgun (WGS) entry which is preliminary data.</text>
</comment>
<dbReference type="RefSeq" id="WP_179923762.1">
    <property type="nucleotide sequence ID" value="NZ_CP128228.1"/>
</dbReference>
<keyword evidence="3" id="KW-0820">tRNA-binding</keyword>